<evidence type="ECO:0000313" key="3">
    <source>
        <dbReference type="Proteomes" id="UP000037035"/>
    </source>
</evidence>
<feature type="region of interest" description="Disordered" evidence="1">
    <location>
        <begin position="112"/>
        <end position="167"/>
    </location>
</feature>
<name>A0A0L6UDK4_9BASI</name>
<feature type="compositionally biased region" description="Low complexity" evidence="1">
    <location>
        <begin position="129"/>
        <end position="142"/>
    </location>
</feature>
<sequence>MAQPIVHNHQLHGLPSSLPQDSNAYITFLHQNLDPTSTNFMYKHAMTPQRYSSLSHTQPLNVPPSQVLPPEPTNTNLAYSEDHGFSSPSATSASLSEAGCNFVQACGLPHPPYPYQEQHTEMNQTTNNSGGSSSSESHVASGWPHGHPGITNHTVPAEHPPPPPPPLNLGFDGLADLGTLSQADVNQIFSSICDTWLF</sequence>
<accession>A0A0L6UDK4</accession>
<reference evidence="2 3" key="1">
    <citation type="submission" date="2015-08" db="EMBL/GenBank/DDBJ databases">
        <title>Next Generation Sequencing and Analysis of the Genome of Puccinia sorghi L Schw, the Causal Agent of Maize Common Rust.</title>
        <authorList>
            <person name="Rochi L."/>
            <person name="Burguener G."/>
            <person name="Darino M."/>
            <person name="Turjanski A."/>
            <person name="Kreff E."/>
            <person name="Dieguez M.J."/>
            <person name="Sacco F."/>
        </authorList>
    </citation>
    <scope>NUCLEOTIDE SEQUENCE [LARGE SCALE GENOMIC DNA]</scope>
    <source>
        <strain evidence="2 3">RO10H11247</strain>
    </source>
</reference>
<protein>
    <submittedName>
        <fullName evidence="2">Uncharacterized protein</fullName>
    </submittedName>
</protein>
<gene>
    <name evidence="2" type="ORF">VP01_70g1</name>
</gene>
<proteinExistence type="predicted"/>
<dbReference type="VEuPathDB" id="FungiDB:VP01_70g1"/>
<evidence type="ECO:0000256" key="1">
    <source>
        <dbReference type="SAM" id="MobiDB-lite"/>
    </source>
</evidence>
<comment type="caution">
    <text evidence="2">The sequence shown here is derived from an EMBL/GenBank/DDBJ whole genome shotgun (WGS) entry which is preliminary data.</text>
</comment>
<evidence type="ECO:0000313" key="2">
    <source>
        <dbReference type="EMBL" id="KNZ46633.1"/>
    </source>
</evidence>
<dbReference type="EMBL" id="LAVV01012495">
    <property type="protein sequence ID" value="KNZ46633.1"/>
    <property type="molecule type" value="Genomic_DNA"/>
</dbReference>
<dbReference type="AlphaFoldDB" id="A0A0L6UDK4"/>
<dbReference type="Proteomes" id="UP000037035">
    <property type="component" value="Unassembled WGS sequence"/>
</dbReference>
<feature type="compositionally biased region" description="Pro residues" evidence="1">
    <location>
        <begin position="158"/>
        <end position="167"/>
    </location>
</feature>
<keyword evidence="3" id="KW-1185">Reference proteome</keyword>
<organism evidence="2 3">
    <name type="scientific">Puccinia sorghi</name>
    <dbReference type="NCBI Taxonomy" id="27349"/>
    <lineage>
        <taxon>Eukaryota</taxon>
        <taxon>Fungi</taxon>
        <taxon>Dikarya</taxon>
        <taxon>Basidiomycota</taxon>
        <taxon>Pucciniomycotina</taxon>
        <taxon>Pucciniomycetes</taxon>
        <taxon>Pucciniales</taxon>
        <taxon>Pucciniaceae</taxon>
        <taxon>Puccinia</taxon>
    </lineage>
</organism>